<sequence length="250" mass="28407">MTNNITRGELMDYLKFIEMLPKQYENWGQDSVKPCSDKFQEVLDRVQGTTTANLMQLINLAVSCLDQGEIYCEIGTYQGSSLIGALLDQGDRQAYGVDNFSEWDESSESYETLIENLTQFNVLDRVEFYNEDFETFLLNLRDRQPTPKVGVYFYDCAYDYRSQLIGLLFMKNFLADRALVIVNNGHWKTVQQAQKDFIAAHPECQAIAELSTVVGEATFGNGIQVLSWTSSSDKRYSAASVQSRDRQPVG</sequence>
<name>A0ABS3FQC7_9CYAN</name>
<accession>A0ABS3FQC7</accession>
<comment type="caution">
    <text evidence="1">The sequence shown here is derived from an EMBL/GenBank/DDBJ whole genome shotgun (WGS) entry which is preliminary data.</text>
</comment>
<proteinExistence type="predicted"/>
<keyword evidence="2" id="KW-1185">Reference proteome</keyword>
<evidence type="ECO:0000313" key="1">
    <source>
        <dbReference type="EMBL" id="MBO0349280.1"/>
    </source>
</evidence>
<reference evidence="1 2" key="1">
    <citation type="submission" date="2021-03" db="EMBL/GenBank/DDBJ databases">
        <title>Metabolic Capacity of the Antarctic Cyanobacterium Phormidium pseudopriestleyi that Sustains Oxygenic Photosynthesis in the Presence of Hydrogen Sulfide.</title>
        <authorList>
            <person name="Lumian J.E."/>
            <person name="Jungblut A.D."/>
            <person name="Dillon M.L."/>
            <person name="Hawes I."/>
            <person name="Doran P.T."/>
            <person name="Mackey T.J."/>
            <person name="Dick G.J."/>
            <person name="Grettenberger C.L."/>
            <person name="Sumner D.Y."/>
        </authorList>
    </citation>
    <scope>NUCLEOTIDE SEQUENCE [LARGE SCALE GENOMIC DNA]</scope>
    <source>
        <strain evidence="1 2">FRX01</strain>
    </source>
</reference>
<organism evidence="1 2">
    <name type="scientific">Phormidium pseudopriestleyi FRX01</name>
    <dbReference type="NCBI Taxonomy" id="1759528"/>
    <lineage>
        <taxon>Bacteria</taxon>
        <taxon>Bacillati</taxon>
        <taxon>Cyanobacteriota</taxon>
        <taxon>Cyanophyceae</taxon>
        <taxon>Oscillatoriophycideae</taxon>
        <taxon>Oscillatoriales</taxon>
        <taxon>Oscillatoriaceae</taxon>
        <taxon>Phormidium</taxon>
    </lineage>
</organism>
<evidence type="ECO:0008006" key="3">
    <source>
        <dbReference type="Google" id="ProtNLM"/>
    </source>
</evidence>
<protein>
    <recommendedName>
        <fullName evidence="3">Class I SAM-dependent methyltransferase</fullName>
    </recommendedName>
</protein>
<evidence type="ECO:0000313" key="2">
    <source>
        <dbReference type="Proteomes" id="UP000664844"/>
    </source>
</evidence>
<gene>
    <name evidence="1" type="ORF">J0895_09210</name>
</gene>
<dbReference type="RefSeq" id="WP_207087810.1">
    <property type="nucleotide sequence ID" value="NZ_JAFLQW010000248.1"/>
</dbReference>
<dbReference type="EMBL" id="JAFLQW010000248">
    <property type="protein sequence ID" value="MBO0349280.1"/>
    <property type="molecule type" value="Genomic_DNA"/>
</dbReference>
<dbReference type="Gene3D" id="3.40.50.150">
    <property type="entry name" value="Vaccinia Virus protein VP39"/>
    <property type="match status" value="1"/>
</dbReference>
<dbReference type="Pfam" id="PF13578">
    <property type="entry name" value="Methyltransf_24"/>
    <property type="match status" value="1"/>
</dbReference>
<dbReference type="Proteomes" id="UP000664844">
    <property type="component" value="Unassembled WGS sequence"/>
</dbReference>
<dbReference type="InterPro" id="IPR029063">
    <property type="entry name" value="SAM-dependent_MTases_sf"/>
</dbReference>
<dbReference type="SUPFAM" id="SSF53335">
    <property type="entry name" value="S-adenosyl-L-methionine-dependent methyltransferases"/>
    <property type="match status" value="1"/>
</dbReference>